<organism evidence="2 3">
    <name type="scientific">Spectribacter acetivorans</name>
    <dbReference type="NCBI Taxonomy" id="3075603"/>
    <lineage>
        <taxon>Bacteria</taxon>
        <taxon>Pseudomonadati</taxon>
        <taxon>Pseudomonadota</taxon>
        <taxon>Gammaproteobacteria</taxon>
        <taxon>Salinisphaerales</taxon>
        <taxon>Salinisphaeraceae</taxon>
        <taxon>Spectribacter</taxon>
    </lineage>
</organism>
<dbReference type="InterPro" id="IPR005618">
    <property type="entry name" value="OMPW"/>
</dbReference>
<gene>
    <name evidence="2" type="ORF">RM531_06995</name>
</gene>
<dbReference type="Pfam" id="PF03922">
    <property type="entry name" value="OmpW"/>
    <property type="match status" value="1"/>
</dbReference>
<proteinExistence type="predicted"/>
<reference evidence="2 3" key="1">
    <citation type="submission" date="2023-09" db="EMBL/GenBank/DDBJ databases">
        <authorList>
            <person name="Rey-Velasco X."/>
        </authorList>
    </citation>
    <scope>NUCLEOTIDE SEQUENCE [LARGE SCALE GENOMIC DNA]</scope>
    <source>
        <strain evidence="2 3">P385</strain>
    </source>
</reference>
<comment type="caution">
    <text evidence="2">The sequence shown here is derived from an EMBL/GenBank/DDBJ whole genome shotgun (WGS) entry which is preliminary data.</text>
</comment>
<dbReference type="RefSeq" id="WP_311658296.1">
    <property type="nucleotide sequence ID" value="NZ_JAVRHY010000005.1"/>
</dbReference>
<sequence>MKSCLTGLACLILLLHAEPAPAQKQGDIVVLTGLAHIRPDESSSTVRTRVRPGLATLLTGDSFDSPGTSLSVSNSSTLAMVAKLFLTDHLAVAVDGGIPVKFDISGRGMVAPPGLTGELLSVDLGDPDNNPIGEARQWSPVFMLQYNFGEPDATFRPYIGLGATYTFFTDVGLSDGVRSDIRDNFGTPLALAAGKPGPTSVSPEATSDFAPVYSLGGSYKLGDRWSLSMAATHLGLESDSIIRVRADDGTELAESRSELDLGTFVFSLLVGYNFQ</sequence>
<dbReference type="PANTHER" id="PTHR36920">
    <property type="match status" value="1"/>
</dbReference>
<name>A0ABU3B6Z3_9GAMM</name>
<evidence type="ECO:0000313" key="3">
    <source>
        <dbReference type="Proteomes" id="UP001259982"/>
    </source>
</evidence>
<keyword evidence="1" id="KW-0732">Signal</keyword>
<dbReference type="InterPro" id="IPR011250">
    <property type="entry name" value="OMP/PagP_B-barrel"/>
</dbReference>
<dbReference type="SUPFAM" id="SSF56925">
    <property type="entry name" value="OMPA-like"/>
    <property type="match status" value="1"/>
</dbReference>
<evidence type="ECO:0000256" key="1">
    <source>
        <dbReference type="SAM" id="SignalP"/>
    </source>
</evidence>
<dbReference type="Proteomes" id="UP001259982">
    <property type="component" value="Unassembled WGS sequence"/>
</dbReference>
<keyword evidence="3" id="KW-1185">Reference proteome</keyword>
<accession>A0ABU3B6Z3</accession>
<protein>
    <submittedName>
        <fullName evidence="2">OmpW family outer membrane protein</fullName>
    </submittedName>
</protein>
<feature type="signal peptide" evidence="1">
    <location>
        <begin position="1"/>
        <end position="22"/>
    </location>
</feature>
<feature type="chain" id="PRO_5046314951" evidence="1">
    <location>
        <begin position="23"/>
        <end position="275"/>
    </location>
</feature>
<dbReference type="Gene3D" id="2.40.160.20">
    <property type="match status" value="1"/>
</dbReference>
<dbReference type="EMBL" id="JAVRHY010000005">
    <property type="protein sequence ID" value="MDT0618216.1"/>
    <property type="molecule type" value="Genomic_DNA"/>
</dbReference>
<dbReference type="PANTHER" id="PTHR36920:SF1">
    <property type="entry name" value="OUTER MEMBRANE PROTEIN W"/>
    <property type="match status" value="1"/>
</dbReference>
<evidence type="ECO:0000313" key="2">
    <source>
        <dbReference type="EMBL" id="MDT0618216.1"/>
    </source>
</evidence>